<accession>A0A401UPR5</accession>
<organism evidence="1 2">
    <name type="scientific">Clostridium tagluense</name>
    <dbReference type="NCBI Taxonomy" id="360422"/>
    <lineage>
        <taxon>Bacteria</taxon>
        <taxon>Bacillati</taxon>
        <taxon>Bacillota</taxon>
        <taxon>Clostridia</taxon>
        <taxon>Eubacteriales</taxon>
        <taxon>Clostridiaceae</taxon>
        <taxon>Clostridium</taxon>
    </lineage>
</organism>
<keyword evidence="2" id="KW-1185">Reference proteome</keyword>
<sequence>MEISINIIKAVNNNKYVNMKDYDELAFNAKRIWLSEPCNIIFEKNRIYNIKLKSDQVIEGSIIQIGQDEFGFYIVFKRAIVPSQKGELLNNSVFFERQRIPKGYAVLKEVFAPDSIAGGKELIQYCEGQWPNLNGSALSIKKEGSNYIFHLMKGNLGETAVELRLCNVYAEKCIGDDCDNLEYFDKQGIGYLDIKKLDDFNYTIHIQNNFMEFICIDELTYNSVEHRNEVTINCRELNITYYNSFLRGLEEKGIALTKLYSDKDVHYSKADELRSKWLETFTRNIDVSDANLDQCLWHIFSYGKLSCVQREEANADLIKIKKETLYLFFNEGTTCYRLNNAEKFTAENIDYFNDIYVTNEDFTWTYVLTHERVTCGPYFHSN</sequence>
<dbReference type="EMBL" id="BHYK01000019">
    <property type="protein sequence ID" value="GCD11516.1"/>
    <property type="molecule type" value="Genomic_DNA"/>
</dbReference>
<evidence type="ECO:0000313" key="1">
    <source>
        <dbReference type="EMBL" id="GCD11516.1"/>
    </source>
</evidence>
<comment type="caution">
    <text evidence="1">The sequence shown here is derived from an EMBL/GenBank/DDBJ whole genome shotgun (WGS) entry which is preliminary data.</text>
</comment>
<reference evidence="1 2" key="1">
    <citation type="submission" date="2018-11" db="EMBL/GenBank/DDBJ databases">
        <title>Genome sequencing and assembly of Clostridium tagluense strain A121.</title>
        <authorList>
            <person name="Murakami T."/>
            <person name="Segawa T."/>
            <person name="Shcherbakova V.A."/>
            <person name="Mori H."/>
            <person name="Yoshimura Y."/>
        </authorList>
    </citation>
    <scope>NUCLEOTIDE SEQUENCE [LARGE SCALE GENOMIC DNA]</scope>
    <source>
        <strain evidence="1 2">A121</strain>
    </source>
</reference>
<dbReference type="Proteomes" id="UP000287872">
    <property type="component" value="Unassembled WGS sequence"/>
</dbReference>
<evidence type="ECO:0000313" key="2">
    <source>
        <dbReference type="Proteomes" id="UP000287872"/>
    </source>
</evidence>
<name>A0A401UPR5_9CLOT</name>
<dbReference type="RefSeq" id="WP_185732742.1">
    <property type="nucleotide sequence ID" value="NZ_BHYK01000019.1"/>
</dbReference>
<dbReference type="AlphaFoldDB" id="A0A401UPR5"/>
<proteinExistence type="predicted"/>
<gene>
    <name evidence="1" type="ORF">Ctaglu_31390</name>
</gene>
<dbReference type="Pfam" id="PF14101">
    <property type="entry name" value="DUF4275"/>
    <property type="match status" value="1"/>
</dbReference>
<protein>
    <submittedName>
        <fullName evidence="1">Uncharacterized protein</fullName>
    </submittedName>
</protein>
<dbReference type="InterPro" id="IPR025454">
    <property type="entry name" value="DUF4275"/>
</dbReference>